<sequence>MPRPPLPLRRTRAVVALAIPARRPRPSRHRLHIPSRQALRSPVPQPDAHVTGCPDGSTLLLARPSPWRSSELIKGRSEPLLDFTDDITEEPLSLRCWHGRAWILNFLGGGISGLRRQHHRRDRVPASSARTCLIIFDNIMNREIPWPCVPAELIFEAYDLIDKGECGSMEKFGAPLSVKYYYSNFSFKWQVFHGEIDGNDEWRHKDSRWVATAQLMELLVLHSIHALCNDDGDSAAGYIDTLKKNITQGEWSEQVSRVGQHAARTRLHVQTRMYALVAFSVDNKEYLQVLKGAQVMINVEIISQTLKCYSWMSC</sequence>
<proteinExistence type="predicted"/>
<gene>
    <name evidence="1" type="ORF">NCGR_LOCUS55422</name>
</gene>
<dbReference type="EMBL" id="CAJGYO010000016">
    <property type="protein sequence ID" value="CAD6272147.1"/>
    <property type="molecule type" value="Genomic_DNA"/>
</dbReference>
<name>A0A811RNM7_9POAL</name>
<dbReference type="Proteomes" id="UP000604825">
    <property type="component" value="Unassembled WGS sequence"/>
</dbReference>
<accession>A0A811RNM7</accession>
<organism evidence="1 2">
    <name type="scientific">Miscanthus lutarioriparius</name>
    <dbReference type="NCBI Taxonomy" id="422564"/>
    <lineage>
        <taxon>Eukaryota</taxon>
        <taxon>Viridiplantae</taxon>
        <taxon>Streptophyta</taxon>
        <taxon>Embryophyta</taxon>
        <taxon>Tracheophyta</taxon>
        <taxon>Spermatophyta</taxon>
        <taxon>Magnoliopsida</taxon>
        <taxon>Liliopsida</taxon>
        <taxon>Poales</taxon>
        <taxon>Poaceae</taxon>
        <taxon>PACMAD clade</taxon>
        <taxon>Panicoideae</taxon>
        <taxon>Andropogonodae</taxon>
        <taxon>Andropogoneae</taxon>
        <taxon>Saccharinae</taxon>
        <taxon>Miscanthus</taxon>
    </lineage>
</organism>
<keyword evidence="2" id="KW-1185">Reference proteome</keyword>
<dbReference type="AlphaFoldDB" id="A0A811RNM7"/>
<evidence type="ECO:0000313" key="2">
    <source>
        <dbReference type="Proteomes" id="UP000604825"/>
    </source>
</evidence>
<protein>
    <submittedName>
        <fullName evidence="1">Uncharacterized protein</fullName>
    </submittedName>
</protein>
<dbReference type="OrthoDB" id="441446at2759"/>
<comment type="caution">
    <text evidence="1">The sequence shown here is derived from an EMBL/GenBank/DDBJ whole genome shotgun (WGS) entry which is preliminary data.</text>
</comment>
<evidence type="ECO:0000313" key="1">
    <source>
        <dbReference type="EMBL" id="CAD6272147.1"/>
    </source>
</evidence>
<reference evidence="1" key="1">
    <citation type="submission" date="2020-10" db="EMBL/GenBank/DDBJ databases">
        <authorList>
            <person name="Han B."/>
            <person name="Lu T."/>
            <person name="Zhao Q."/>
            <person name="Huang X."/>
            <person name="Zhao Y."/>
        </authorList>
    </citation>
    <scope>NUCLEOTIDE SEQUENCE</scope>
</reference>